<dbReference type="GO" id="GO:0033554">
    <property type="term" value="P:cellular response to stress"/>
    <property type="evidence" value="ECO:0007669"/>
    <property type="project" value="TreeGrafter"/>
</dbReference>
<dbReference type="InterPro" id="IPR024706">
    <property type="entry name" value="Peroxiredoxin_AhpC-typ"/>
</dbReference>
<dbReference type="CDD" id="cd03015">
    <property type="entry name" value="PRX_Typ2cys"/>
    <property type="match status" value="1"/>
</dbReference>
<keyword evidence="3" id="KW-0560">Oxidoreductase</keyword>
<dbReference type="PROSITE" id="PS51352">
    <property type="entry name" value="THIOREDOXIN_2"/>
    <property type="match status" value="1"/>
</dbReference>
<reference evidence="7 8" key="1">
    <citation type="journal article" date="2016" name="Nat. Commun.">
        <title>Thousands of microbial genomes shed light on interconnected biogeochemical processes in an aquifer system.</title>
        <authorList>
            <person name="Anantharaman K."/>
            <person name="Brown C.T."/>
            <person name="Hug L.A."/>
            <person name="Sharon I."/>
            <person name="Castelle C.J."/>
            <person name="Probst A.J."/>
            <person name="Thomas B.C."/>
            <person name="Singh A."/>
            <person name="Wilkins M.J."/>
            <person name="Karaoz U."/>
            <person name="Brodie E.L."/>
            <person name="Williams K.H."/>
            <person name="Hubbard S.S."/>
            <person name="Banfield J.F."/>
        </authorList>
    </citation>
    <scope>NUCLEOTIDE SEQUENCE [LARGE SCALE GENOMIC DNA]</scope>
</reference>
<dbReference type="PIRSF" id="PIRSF000239">
    <property type="entry name" value="AHPC"/>
    <property type="match status" value="1"/>
</dbReference>
<dbReference type="Proteomes" id="UP000179245">
    <property type="component" value="Unassembled WGS sequence"/>
</dbReference>
<keyword evidence="2" id="KW-0049">Antioxidant</keyword>
<dbReference type="GO" id="GO:0005829">
    <property type="term" value="C:cytosol"/>
    <property type="evidence" value="ECO:0007669"/>
    <property type="project" value="TreeGrafter"/>
</dbReference>
<organism evidence="7 8">
    <name type="scientific">Candidatus Wildermuthbacteria bacterium GWA2_46_15</name>
    <dbReference type="NCBI Taxonomy" id="1802443"/>
    <lineage>
        <taxon>Bacteria</taxon>
        <taxon>Candidatus Wildermuthiibacteriota</taxon>
    </lineage>
</organism>
<dbReference type="GO" id="GO:0008379">
    <property type="term" value="F:thioredoxin peroxidase activity"/>
    <property type="evidence" value="ECO:0007669"/>
    <property type="project" value="TreeGrafter"/>
</dbReference>
<evidence type="ECO:0000313" key="7">
    <source>
        <dbReference type="EMBL" id="OHA62601.1"/>
    </source>
</evidence>
<comment type="caution">
    <text evidence="7">The sequence shown here is derived from an EMBL/GenBank/DDBJ whole genome shotgun (WGS) entry which is preliminary data.</text>
</comment>
<dbReference type="GO" id="GO:0006979">
    <property type="term" value="P:response to oxidative stress"/>
    <property type="evidence" value="ECO:0007669"/>
    <property type="project" value="TreeGrafter"/>
</dbReference>
<evidence type="ECO:0000259" key="6">
    <source>
        <dbReference type="PROSITE" id="PS51352"/>
    </source>
</evidence>
<dbReference type="PANTHER" id="PTHR10681">
    <property type="entry name" value="THIOREDOXIN PEROXIDASE"/>
    <property type="match status" value="1"/>
</dbReference>
<keyword evidence="1 7" id="KW-0575">Peroxidase</keyword>
<evidence type="ECO:0000256" key="2">
    <source>
        <dbReference type="ARBA" id="ARBA00022862"/>
    </source>
</evidence>
<keyword evidence="4" id="KW-0676">Redox-active center</keyword>
<name>A0A1G2QRR1_9BACT</name>
<evidence type="ECO:0000256" key="4">
    <source>
        <dbReference type="ARBA" id="ARBA00023284"/>
    </source>
</evidence>
<feature type="domain" description="Thioredoxin" evidence="6">
    <location>
        <begin position="5"/>
        <end position="158"/>
    </location>
</feature>
<dbReference type="SUPFAM" id="SSF52833">
    <property type="entry name" value="Thioredoxin-like"/>
    <property type="match status" value="1"/>
</dbReference>
<dbReference type="AlphaFoldDB" id="A0A1G2QRR1"/>
<dbReference type="Pfam" id="PF00578">
    <property type="entry name" value="AhpC-TSA"/>
    <property type="match status" value="1"/>
</dbReference>
<dbReference type="GO" id="GO:0042744">
    <property type="term" value="P:hydrogen peroxide catabolic process"/>
    <property type="evidence" value="ECO:0007669"/>
    <property type="project" value="TreeGrafter"/>
</dbReference>
<dbReference type="STRING" id="1802443.A2117_00995"/>
<sequence>MFSILKIGDHAPDFTKEALVNDSFQKISLSDYMGKWVVLFFYPRDFTFVCPTEIKDFNAHLSDFSQLNAIILGASCDSTFVHQAWTKADLGAINFPLLSDENHSLAASYNVLLEKEGVALRGSFIIDPEGLVKYMVVSDLNVGRSVRETLRVLSALQTGELCPASWEKGQKTLGTA</sequence>
<evidence type="ECO:0000313" key="8">
    <source>
        <dbReference type="Proteomes" id="UP000179245"/>
    </source>
</evidence>
<dbReference type="Gene3D" id="3.40.30.10">
    <property type="entry name" value="Glutaredoxin"/>
    <property type="match status" value="1"/>
</dbReference>
<gene>
    <name evidence="7" type="ORF">A2117_00995</name>
</gene>
<feature type="active site" description="Cysteine sulfenic acid (-SOH) intermediate; for peroxidase activity" evidence="5">
    <location>
        <position position="50"/>
    </location>
</feature>
<evidence type="ECO:0000256" key="1">
    <source>
        <dbReference type="ARBA" id="ARBA00022559"/>
    </source>
</evidence>
<dbReference type="InterPro" id="IPR050217">
    <property type="entry name" value="Peroxiredoxin"/>
</dbReference>
<proteinExistence type="predicted"/>
<dbReference type="InterPro" id="IPR013766">
    <property type="entry name" value="Thioredoxin_domain"/>
</dbReference>
<evidence type="ECO:0000256" key="3">
    <source>
        <dbReference type="ARBA" id="ARBA00023002"/>
    </source>
</evidence>
<dbReference type="GO" id="GO:0045454">
    <property type="term" value="P:cell redox homeostasis"/>
    <property type="evidence" value="ECO:0007669"/>
    <property type="project" value="TreeGrafter"/>
</dbReference>
<evidence type="ECO:0000256" key="5">
    <source>
        <dbReference type="PIRSR" id="PIRSR000239-1"/>
    </source>
</evidence>
<protein>
    <submittedName>
        <fullName evidence="7">Thioredoxin peroxidase</fullName>
    </submittedName>
</protein>
<dbReference type="InterPro" id="IPR036249">
    <property type="entry name" value="Thioredoxin-like_sf"/>
</dbReference>
<dbReference type="InterPro" id="IPR000866">
    <property type="entry name" value="AhpC/TSA"/>
</dbReference>
<accession>A0A1G2QRR1</accession>
<dbReference type="PANTHER" id="PTHR10681:SF121">
    <property type="entry name" value="ALKYL HYDROPEROXIDE REDUCTASE C"/>
    <property type="match status" value="1"/>
</dbReference>
<dbReference type="EMBL" id="MHTO01000008">
    <property type="protein sequence ID" value="OHA62601.1"/>
    <property type="molecule type" value="Genomic_DNA"/>
</dbReference>